<evidence type="ECO:0000313" key="2">
    <source>
        <dbReference type="Proteomes" id="UP000094342"/>
    </source>
</evidence>
<evidence type="ECO:0000313" key="1">
    <source>
        <dbReference type="EMBL" id="ODR92139.1"/>
    </source>
</evidence>
<gene>
    <name evidence="1" type="ORF">A8M32_06825</name>
</gene>
<accession>A0A1E3VEX5</accession>
<dbReference type="AlphaFoldDB" id="A0A1E3VEX5"/>
<comment type="caution">
    <text evidence="1">The sequence shown here is derived from an EMBL/GenBank/DDBJ whole genome shotgun (WGS) entry which is preliminary data.</text>
</comment>
<sequence length="75" mass="7937">MAAFCKHGIPLQPPEDGVVAGRISSHCIKREDGRRRYRGRTINFARMGSAARPGLIAKRIASRPGGQGSGGAPLP</sequence>
<proteinExistence type="predicted"/>
<keyword evidence="2" id="KW-1185">Reference proteome</keyword>
<reference evidence="2" key="1">
    <citation type="submission" date="2016-05" db="EMBL/GenBank/DDBJ databases">
        <authorList>
            <person name="Li Y."/>
        </authorList>
    </citation>
    <scope>NUCLEOTIDE SEQUENCE [LARGE SCALE GENOMIC DNA]</scope>
    <source>
        <strain evidence="2">YIC4027</strain>
    </source>
</reference>
<protein>
    <submittedName>
        <fullName evidence="1">Uncharacterized protein</fullName>
    </submittedName>
</protein>
<dbReference type="STRING" id="1752398.A8M32_06825"/>
<organism evidence="1 2">
    <name type="scientific">Sinorhizobium alkalisoli</name>
    <dbReference type="NCBI Taxonomy" id="1752398"/>
    <lineage>
        <taxon>Bacteria</taxon>
        <taxon>Pseudomonadati</taxon>
        <taxon>Pseudomonadota</taxon>
        <taxon>Alphaproteobacteria</taxon>
        <taxon>Hyphomicrobiales</taxon>
        <taxon>Rhizobiaceae</taxon>
        <taxon>Sinorhizobium/Ensifer group</taxon>
        <taxon>Sinorhizobium</taxon>
    </lineage>
</organism>
<dbReference type="Proteomes" id="UP000094342">
    <property type="component" value="Unassembled WGS sequence"/>
</dbReference>
<name>A0A1E3VEX5_9HYPH</name>
<dbReference type="EMBL" id="LYBW01000049">
    <property type="protein sequence ID" value="ODR92139.1"/>
    <property type="molecule type" value="Genomic_DNA"/>
</dbReference>